<evidence type="ECO:0000313" key="10">
    <source>
        <dbReference type="EMBL" id="KHN88981.1"/>
    </source>
</evidence>
<evidence type="ECO:0000256" key="5">
    <source>
        <dbReference type="ARBA" id="ARBA00022989"/>
    </source>
</evidence>
<keyword evidence="5 8" id="KW-1133">Transmembrane helix</keyword>
<feature type="transmembrane region" description="Helical" evidence="8">
    <location>
        <begin position="794"/>
        <end position="818"/>
    </location>
</feature>
<name>A0A0B2VZK0_TOXCA</name>
<organism evidence="10 11">
    <name type="scientific">Toxocara canis</name>
    <name type="common">Canine roundworm</name>
    <dbReference type="NCBI Taxonomy" id="6265"/>
    <lineage>
        <taxon>Eukaryota</taxon>
        <taxon>Metazoa</taxon>
        <taxon>Ecdysozoa</taxon>
        <taxon>Nematoda</taxon>
        <taxon>Chromadorea</taxon>
        <taxon>Rhabditida</taxon>
        <taxon>Spirurina</taxon>
        <taxon>Ascaridomorpha</taxon>
        <taxon>Ascaridoidea</taxon>
        <taxon>Toxocaridae</taxon>
        <taxon>Toxocara</taxon>
    </lineage>
</organism>
<evidence type="ECO:0000256" key="6">
    <source>
        <dbReference type="ARBA" id="ARBA00023136"/>
    </source>
</evidence>
<keyword evidence="3 8" id="KW-0812">Transmembrane</keyword>
<keyword evidence="11" id="KW-1185">Reference proteome</keyword>
<evidence type="ECO:0000256" key="4">
    <source>
        <dbReference type="ARBA" id="ARBA00022729"/>
    </source>
</evidence>
<dbReference type="PANTHER" id="PTHR10877:SF194">
    <property type="entry name" value="LOCATION OF VULVA DEFECTIVE 1"/>
    <property type="match status" value="1"/>
</dbReference>
<feature type="transmembrane region" description="Helical" evidence="8">
    <location>
        <begin position="694"/>
        <end position="716"/>
    </location>
</feature>
<gene>
    <name evidence="10" type="primary">lov-1</name>
    <name evidence="10" type="ORF">Tcan_12899</name>
</gene>
<evidence type="ECO:0000256" key="3">
    <source>
        <dbReference type="ARBA" id="ARBA00022692"/>
    </source>
</evidence>
<keyword evidence="6 8" id="KW-0472">Membrane</keyword>
<dbReference type="Proteomes" id="UP000031036">
    <property type="component" value="Unassembled WGS sequence"/>
</dbReference>
<dbReference type="InterPro" id="IPR036392">
    <property type="entry name" value="PLAT/LH2_dom_sf"/>
</dbReference>
<dbReference type="Pfam" id="PF01477">
    <property type="entry name" value="PLAT"/>
    <property type="match status" value="1"/>
</dbReference>
<feature type="transmembrane region" description="Helical" evidence="8">
    <location>
        <begin position="1172"/>
        <end position="1192"/>
    </location>
</feature>
<accession>A0A0B2VZK0</accession>
<evidence type="ECO:0000256" key="8">
    <source>
        <dbReference type="SAM" id="Phobius"/>
    </source>
</evidence>
<feature type="domain" description="PLAT" evidence="9">
    <location>
        <begin position="526"/>
        <end position="647"/>
    </location>
</feature>
<evidence type="ECO:0000256" key="2">
    <source>
        <dbReference type="ARBA" id="ARBA00007200"/>
    </source>
</evidence>
<keyword evidence="4" id="KW-0732">Signal</keyword>
<evidence type="ECO:0000259" key="9">
    <source>
        <dbReference type="PROSITE" id="PS50095"/>
    </source>
</evidence>
<dbReference type="GO" id="GO:0050982">
    <property type="term" value="P:detection of mechanical stimulus"/>
    <property type="evidence" value="ECO:0007669"/>
    <property type="project" value="TreeGrafter"/>
</dbReference>
<dbReference type="Gene3D" id="2.60.60.20">
    <property type="entry name" value="PLAT/LH2 domain"/>
    <property type="match status" value="1"/>
</dbReference>
<reference evidence="10 11" key="1">
    <citation type="submission" date="2014-11" db="EMBL/GenBank/DDBJ databases">
        <title>Genetic blueprint of the zoonotic pathogen Toxocara canis.</title>
        <authorList>
            <person name="Zhu X.-Q."/>
            <person name="Korhonen P.K."/>
            <person name="Cai H."/>
            <person name="Young N.D."/>
            <person name="Nejsum P."/>
            <person name="von Samson-Himmelstjerna G."/>
            <person name="Boag P.R."/>
            <person name="Tan P."/>
            <person name="Li Q."/>
            <person name="Min J."/>
            <person name="Yang Y."/>
            <person name="Wang X."/>
            <person name="Fang X."/>
            <person name="Hall R.S."/>
            <person name="Hofmann A."/>
            <person name="Sternberg P.W."/>
            <person name="Jex A.R."/>
            <person name="Gasser R.B."/>
        </authorList>
    </citation>
    <scope>NUCLEOTIDE SEQUENCE [LARGE SCALE GENOMIC DNA]</scope>
    <source>
        <strain evidence="10">PN_DK_2014</strain>
    </source>
</reference>
<feature type="transmembrane region" description="Helical" evidence="8">
    <location>
        <begin position="1143"/>
        <end position="1160"/>
    </location>
</feature>
<proteinExistence type="inferred from homology"/>
<comment type="similarity">
    <text evidence="2">Belongs to the polycystin family.</text>
</comment>
<evidence type="ECO:0000256" key="7">
    <source>
        <dbReference type="PROSITE-ProRule" id="PRU00152"/>
    </source>
</evidence>
<dbReference type="PROSITE" id="PS50095">
    <property type="entry name" value="PLAT"/>
    <property type="match status" value="1"/>
</dbReference>
<feature type="transmembrane region" description="Helical" evidence="8">
    <location>
        <begin position="1326"/>
        <end position="1349"/>
    </location>
</feature>
<dbReference type="InterPro" id="IPR013122">
    <property type="entry name" value="PKD1_2_channel"/>
</dbReference>
<dbReference type="STRING" id="6265.A0A0B2VZK0"/>
<feature type="transmembrane region" description="Helical" evidence="8">
    <location>
        <begin position="912"/>
        <end position="934"/>
    </location>
</feature>
<dbReference type="InterPro" id="IPR051223">
    <property type="entry name" value="Polycystin"/>
</dbReference>
<feature type="transmembrane region" description="Helical" evidence="8">
    <location>
        <begin position="1226"/>
        <end position="1245"/>
    </location>
</feature>
<dbReference type="SMART" id="SM00308">
    <property type="entry name" value="LH2"/>
    <property type="match status" value="1"/>
</dbReference>
<dbReference type="PANTHER" id="PTHR10877">
    <property type="entry name" value="POLYCYSTIN FAMILY MEMBER"/>
    <property type="match status" value="1"/>
</dbReference>
<dbReference type="GO" id="GO:0005262">
    <property type="term" value="F:calcium channel activity"/>
    <property type="evidence" value="ECO:0007669"/>
    <property type="project" value="TreeGrafter"/>
</dbReference>
<protein>
    <submittedName>
        <fullName evidence="10">Location of vulva defective 1</fullName>
    </submittedName>
</protein>
<dbReference type="OMA" id="ENESWIN"/>
<evidence type="ECO:0000256" key="1">
    <source>
        <dbReference type="ARBA" id="ARBA00004141"/>
    </source>
</evidence>
<comment type="caution">
    <text evidence="10">The sequence shown here is derived from an EMBL/GenBank/DDBJ whole genome shotgun (WGS) entry which is preliminary data.</text>
</comment>
<feature type="transmembrane region" description="Helical" evidence="8">
    <location>
        <begin position="736"/>
        <end position="756"/>
    </location>
</feature>
<dbReference type="Pfam" id="PF20519">
    <property type="entry name" value="Polycystin_dom"/>
    <property type="match status" value="1"/>
</dbReference>
<feature type="transmembrane region" description="Helical" evidence="8">
    <location>
        <begin position="1265"/>
        <end position="1288"/>
    </location>
</feature>
<dbReference type="EMBL" id="JPKZ01000136">
    <property type="protein sequence ID" value="KHN88981.1"/>
    <property type="molecule type" value="Genomic_DNA"/>
</dbReference>
<dbReference type="FunFam" id="2.60.60.20:FF:000027">
    <property type="entry name" value="Protein CBR-LOV-1"/>
    <property type="match status" value="1"/>
</dbReference>
<comment type="caution">
    <text evidence="7">Lacks conserved residue(s) required for the propagation of feature annotation.</text>
</comment>
<feature type="transmembrane region" description="Helical" evidence="8">
    <location>
        <begin position="830"/>
        <end position="856"/>
    </location>
</feature>
<dbReference type="Pfam" id="PF08016">
    <property type="entry name" value="PKD_channel"/>
    <property type="match status" value="1"/>
</dbReference>
<dbReference type="InterPro" id="IPR046791">
    <property type="entry name" value="Polycystin_dom"/>
</dbReference>
<dbReference type="OrthoDB" id="444119at2759"/>
<dbReference type="SUPFAM" id="SSF49723">
    <property type="entry name" value="Lipase/lipooxygenase domain (PLAT/LH2 domain)"/>
    <property type="match status" value="1"/>
</dbReference>
<comment type="subcellular location">
    <subcellularLocation>
        <location evidence="1">Membrane</location>
        <topology evidence="1">Multi-pass membrane protein</topology>
    </subcellularLocation>
</comment>
<evidence type="ECO:0000313" key="11">
    <source>
        <dbReference type="Proteomes" id="UP000031036"/>
    </source>
</evidence>
<sequence>MRQSSTEHIMSVYDMGINQRITLKGGNIIRNQTDGFVITGFTMSSEGISELGAPASKPQSLLDADSQQKVAGILNSIDGYLQKSGSDLTNDQFNEVVDNAMSVLGGMIKSGNEALRNPLRRDQDTALNHDLVNYDQIYLGIPLDPGSITYIDEYSQDEWAISAAQVKQKTLCEQMVSTASNLMSTITNTLVQRESGGGLSPVSVQKEVCVCAKFRRESAISIPETLVGLSRIEYPPSLRLLNIQSIPETQMIQSDFICYEENPYTYVFNYPPLITSGAAMATLKTYGGQVIPVRNALWPIAITGTLSTAVDMPTEIYGGDFQNYQVLSIRSFFTMEWNVSLFIEFKKGLGSVNGGDIWIFVSFQRLPGPLPDDHDWRFLVEDERVTNHFIVDSADMVNMTGTFFIGVGSTIPADLYTNETKAVKYTYNGSAPLYFAKELPFDYSIRVFDKGCYYFADNNVGFNNYGQTVGEYVGNELVRCYTNHLTPFSVSIHNPHISEFLAYVYLENNQPGRIRYMKDNMYHADYKYLVAVETGYRMFATTDSKVLMNVIGDKGMEVARELYGDEEMGKQFRWGTTDRFLMTTVWPLGALQTIRIWTDESGQGHRQSWYCSRIIFKDLQTNEIFEFRVNKWFGSQTYDGKTQRLVHVTKKRNCNVLVDALSFHSLADHITYWNMFTGGGLLTRLRFDRVERVLNVYLAVLLAMLTNILVAANESYEKVNLASISILGYYFSWKDVVLGFVFSWVCIPTSILIPYIHSFIPVMHKASEKGENFLKMSKHDMRGRLRWWHRLAHLIKYIELAIAIAIAICIVQLAFGYYVEQTMAFSRRFIITLLFWILFTEPLKAFICSLFCTVACKNYRLIRKYELPEIGERISAIDVVPKKEFAGMLEHNVVKLQCVSTTRDRRMRDEQLFVTTREVVFVFVSVAICLGFAFSSQDTAAYYYQVEVGTPFLGLDKDKSNANGVSRMMGYGIVRQVRSITNRNCGVVKQFEGFFNACDGYTRRKLEDTTAAYNVGWNEVIDVSKAKPQYIYHSEEALQGRPFYGDHDSYSGGGYIQTLNGSSEDLRAAFTKLENESWINEGTRAVFIEFSVYNAQTNHFSVIQLVLEIPPFGTVFPTASIQIVRLLKNVGGEHVNTATLFEVLYILLCIVLALKELFVLISCSPIEYFSSFWNYVDLTIAACAIASLISYVFRQIGINQAIAMFMAMNGNGYIRLDRQRDLQLIFLALLSAVVFLTCMKMINILRFNRRIGLFTQTLSHSAPTMVIFGAVFCIVSLAFDSALFVILASRLQLYRNLTTVAKTTIISLLGKLSATDIAAISPFGAAVYIIFILAGKIGLLNFFVMLVMTEFETLRRDPKNQSNDYEALDHIASKALKVCKQYRRHHLPNLGFPDTLHTSLACDRLEAKVELLAHSLSALCWHVRFTYGIDEETRKKIA</sequence>
<dbReference type="GO" id="GO:0016020">
    <property type="term" value="C:membrane"/>
    <property type="evidence" value="ECO:0007669"/>
    <property type="project" value="UniProtKB-SubCell"/>
</dbReference>
<dbReference type="InterPro" id="IPR001024">
    <property type="entry name" value="PLAT/LH2_dom"/>
</dbReference>